<feature type="domain" description="Ferritin-like" evidence="1">
    <location>
        <begin position="16"/>
        <end position="188"/>
    </location>
</feature>
<dbReference type="InterPro" id="IPR059125">
    <property type="entry name" value="Ferritin_actino"/>
</dbReference>
<gene>
    <name evidence="2" type="ORF">AAU01_34320</name>
</gene>
<dbReference type="Proteomes" id="UP000317715">
    <property type="component" value="Unassembled WGS sequence"/>
</dbReference>
<dbReference type="Pfam" id="PF13794">
    <property type="entry name" value="MiaE_2"/>
    <property type="match status" value="1"/>
</dbReference>
<dbReference type="OrthoDB" id="3728083at2"/>
<sequence length="222" mass="24174">MGTSLDAATSAGQLSAELLGAMAYGELSAFGRLSLDSREAPTLHDRSVLAKIAVGAYGNFALLSDRLWEIGVDPEHAMLPFQRSFDHFHERTKPGDWFESVMKAYVIDTVSSDFYRAVSMFLDSTTQHFVERVASPDQATEVLRVLLNRALADDPRLASRLALWGRRLVGEALTQAQRVGVEHPVLGPALKNTPDARAAVKTLTAELAAKHARRMTGLGLTA</sequence>
<evidence type="ECO:0000313" key="3">
    <source>
        <dbReference type="Proteomes" id="UP000317715"/>
    </source>
</evidence>
<reference evidence="2 3" key="1">
    <citation type="submission" date="2019-06" db="EMBL/GenBank/DDBJ databases">
        <title>Whole genome shotgun sequence of Paenarthrobacter aurescens NBRC 12136.</title>
        <authorList>
            <person name="Hosoyama A."/>
            <person name="Uohara A."/>
            <person name="Ohji S."/>
            <person name="Ichikawa N."/>
        </authorList>
    </citation>
    <scope>NUCLEOTIDE SEQUENCE [LARGE SCALE GENOMIC DNA]</scope>
    <source>
        <strain evidence="2 3">NBRC 12136</strain>
    </source>
</reference>
<dbReference type="EMBL" id="BJMD01000024">
    <property type="protein sequence ID" value="GEB20677.1"/>
    <property type="molecule type" value="Genomic_DNA"/>
</dbReference>
<accession>A0A4Y3NI50</accession>
<proteinExistence type="predicted"/>
<evidence type="ECO:0000313" key="2">
    <source>
        <dbReference type="EMBL" id="GEB20677.1"/>
    </source>
</evidence>
<dbReference type="AlphaFoldDB" id="A0A4Y3NI50"/>
<dbReference type="GeneID" id="97301618"/>
<dbReference type="RefSeq" id="WP_141285648.1">
    <property type="nucleotide sequence ID" value="NZ_BAAAWK010000001.1"/>
</dbReference>
<comment type="caution">
    <text evidence="2">The sequence shown here is derived from an EMBL/GenBank/DDBJ whole genome shotgun (WGS) entry which is preliminary data.</text>
</comment>
<keyword evidence="3" id="KW-1185">Reference proteome</keyword>
<organism evidence="2 3">
    <name type="scientific">Paenarthrobacter aurescens</name>
    <name type="common">Arthrobacter aurescens</name>
    <dbReference type="NCBI Taxonomy" id="43663"/>
    <lineage>
        <taxon>Bacteria</taxon>
        <taxon>Bacillati</taxon>
        <taxon>Actinomycetota</taxon>
        <taxon>Actinomycetes</taxon>
        <taxon>Micrococcales</taxon>
        <taxon>Micrococcaceae</taxon>
        <taxon>Paenarthrobacter</taxon>
    </lineage>
</organism>
<dbReference type="InterPro" id="IPR012347">
    <property type="entry name" value="Ferritin-like"/>
</dbReference>
<evidence type="ECO:0000259" key="1">
    <source>
        <dbReference type="Pfam" id="PF13794"/>
    </source>
</evidence>
<protein>
    <recommendedName>
        <fullName evidence="1">Ferritin-like domain-containing protein</fullName>
    </recommendedName>
</protein>
<name>A0A4Y3NI50_PAEAU</name>
<dbReference type="Gene3D" id="1.20.1260.10">
    <property type="match status" value="1"/>
</dbReference>